<dbReference type="InterPro" id="IPR050090">
    <property type="entry name" value="Tyrosine_recombinase_XerCD"/>
</dbReference>
<keyword evidence="6" id="KW-1185">Reference proteome</keyword>
<evidence type="ECO:0000259" key="2">
    <source>
        <dbReference type="PROSITE" id="PS51898"/>
    </source>
</evidence>
<dbReference type="RefSeq" id="WP_380973072.1">
    <property type="nucleotide sequence ID" value="NZ_JBHTEF010000001.1"/>
</dbReference>
<dbReference type="Proteomes" id="UP001596527">
    <property type="component" value="Unassembled WGS sequence"/>
</dbReference>
<evidence type="ECO:0000313" key="6">
    <source>
        <dbReference type="Proteomes" id="UP001596527"/>
    </source>
</evidence>
<dbReference type="EMBL" id="JBHTEF010000001">
    <property type="protein sequence ID" value="MFC7581016.1"/>
    <property type="molecule type" value="Genomic_DNA"/>
</dbReference>
<dbReference type="EMBL" id="JBHTEF010000001">
    <property type="protein sequence ID" value="MFC7580723.1"/>
    <property type="molecule type" value="Genomic_DNA"/>
</dbReference>
<dbReference type="PANTHER" id="PTHR30349:SF90">
    <property type="entry name" value="TYROSINE RECOMBINASE XERD"/>
    <property type="match status" value="1"/>
</dbReference>
<evidence type="ECO:0000256" key="1">
    <source>
        <dbReference type="ARBA" id="ARBA00023172"/>
    </source>
</evidence>
<dbReference type="CDD" id="cd01188">
    <property type="entry name" value="INT_RitA_C_like"/>
    <property type="match status" value="1"/>
</dbReference>
<dbReference type="SUPFAM" id="SSF56349">
    <property type="entry name" value="DNA breaking-rejoining enzymes"/>
    <property type="match status" value="1"/>
</dbReference>
<feature type="domain" description="Tyr recombinase" evidence="2">
    <location>
        <begin position="214"/>
        <end position="395"/>
    </location>
</feature>
<dbReference type="Pfam" id="PF00589">
    <property type="entry name" value="Phage_integrase"/>
    <property type="match status" value="1"/>
</dbReference>
<dbReference type="EMBL" id="JBHTEF010000001">
    <property type="protein sequence ID" value="MFC7580740.1"/>
    <property type="molecule type" value="Genomic_DNA"/>
</dbReference>
<dbReference type="Gene3D" id="1.10.443.10">
    <property type="entry name" value="Intergrase catalytic core"/>
    <property type="match status" value="1"/>
</dbReference>
<reference evidence="6" key="2">
    <citation type="journal article" date="2019" name="Int. J. Syst. Evol. Microbiol.">
        <title>The Global Catalogue of Microorganisms (GCM) 10K type strain sequencing project: providing services to taxonomists for standard genome sequencing and annotation.</title>
        <authorList>
            <consortium name="The Broad Institute Genomics Platform"/>
            <consortium name="The Broad Institute Genome Sequencing Center for Infectious Disease"/>
            <person name="Wu L."/>
            <person name="Ma J."/>
        </authorList>
    </citation>
    <scope>NUCLEOTIDE SEQUENCE [LARGE SCALE GENOMIC DNA]</scope>
    <source>
        <strain evidence="6">CCUG 56698</strain>
    </source>
</reference>
<reference evidence="3" key="1">
    <citation type="journal article" date="2014" name="Int. J. Syst. Evol. Microbiol.">
        <title>Complete genome of a new Firmicutes species belonging to the dominant human colonic microbiota ('Ruminococcus bicirculans') reveals two chromosomes and a selective capacity to utilize plant glucans.</title>
        <authorList>
            <consortium name="NISC Comparative Sequencing Program"/>
            <person name="Wegmann U."/>
            <person name="Louis P."/>
            <person name="Goesmann A."/>
            <person name="Henrissat B."/>
            <person name="Duncan S.H."/>
            <person name="Flint H.J."/>
        </authorList>
    </citation>
    <scope>NUCLEOTIDE SEQUENCE</scope>
    <source>
        <strain evidence="3">CCUG 56698</strain>
    </source>
</reference>
<protein>
    <submittedName>
        <fullName evidence="3">Site-specific integrase</fullName>
    </submittedName>
</protein>
<dbReference type="PROSITE" id="PS51898">
    <property type="entry name" value="TYR_RECOMBINASE"/>
    <property type="match status" value="1"/>
</dbReference>
<gene>
    <name evidence="3" type="ORF">ACFQWG_05830</name>
    <name evidence="4" type="ORF">ACFQWG_05940</name>
    <name evidence="5" type="ORF">ACFQWG_07370</name>
</gene>
<dbReference type="InterPro" id="IPR002104">
    <property type="entry name" value="Integrase_catalytic"/>
</dbReference>
<accession>A0ABW2SMF6</accession>
<reference evidence="3" key="3">
    <citation type="submission" date="2024-09" db="EMBL/GenBank/DDBJ databases">
        <authorList>
            <person name="Sun Q."/>
            <person name="Mori K."/>
        </authorList>
    </citation>
    <scope>NUCLEOTIDE SEQUENCE</scope>
    <source>
        <strain evidence="3">CCUG 56698</strain>
    </source>
</reference>
<proteinExistence type="predicted"/>
<sequence>MVKVLRSIVCGPLEPYAAGFVGELLRRGYSSGGADQQVCFVAHLDRWMLAEGVGLGGLSTPTLQRYLGQRRAAGYREYLSMKALAPLLEYLSPLGVLPVEEPAALGPVEELLESYRSYLLVERGVTAGTARGYVDNVRPFVTTRLRGSALDLAGISAADVTGFIGTVCPGRAIGSAKLIVCALRSLLGWLYLTGQLPVSLAGAVPSVAGWKLSSLAKGLEPGQLARLLGSCDRRTPTGRRDYAVMLLLSRLGLRAGEVARLGLDDIDWRRGELTVVGKGNRSEKLPLPPDVGRAIAAYLRHCRPASAEGRSVFVRVHAPLRGLTAGGITMIVFDAAQRAGLPKMHAHRLRHTAATAMLRAGSPLPEVGQVLRHRSVLSTAIYAKVDRDALRALARPWPRIVEDGVS</sequence>
<evidence type="ECO:0000313" key="5">
    <source>
        <dbReference type="EMBL" id="MFC7581016.1"/>
    </source>
</evidence>
<evidence type="ECO:0000313" key="4">
    <source>
        <dbReference type="EMBL" id="MFC7580740.1"/>
    </source>
</evidence>
<keyword evidence="1" id="KW-0233">DNA recombination</keyword>
<dbReference type="PANTHER" id="PTHR30349">
    <property type="entry name" value="PHAGE INTEGRASE-RELATED"/>
    <property type="match status" value="1"/>
</dbReference>
<dbReference type="InterPro" id="IPR011010">
    <property type="entry name" value="DNA_brk_join_enz"/>
</dbReference>
<dbReference type="InterPro" id="IPR013762">
    <property type="entry name" value="Integrase-like_cat_sf"/>
</dbReference>
<comment type="caution">
    <text evidence="3">The sequence shown here is derived from an EMBL/GenBank/DDBJ whole genome shotgun (WGS) entry which is preliminary data.</text>
</comment>
<organism evidence="3 6">
    <name type="scientific">Schaalia naturae</name>
    <dbReference type="NCBI Taxonomy" id="635203"/>
    <lineage>
        <taxon>Bacteria</taxon>
        <taxon>Bacillati</taxon>
        <taxon>Actinomycetota</taxon>
        <taxon>Actinomycetes</taxon>
        <taxon>Actinomycetales</taxon>
        <taxon>Actinomycetaceae</taxon>
        <taxon>Schaalia</taxon>
    </lineage>
</organism>
<name>A0ABW2SMF6_9ACTO</name>
<evidence type="ECO:0000313" key="3">
    <source>
        <dbReference type="EMBL" id="MFC7580723.1"/>
    </source>
</evidence>